<dbReference type="Proteomes" id="UP000515163">
    <property type="component" value="Unplaced"/>
</dbReference>
<evidence type="ECO:0000256" key="3">
    <source>
        <dbReference type="ARBA" id="ARBA00021438"/>
    </source>
</evidence>
<dbReference type="GO" id="GO:0005732">
    <property type="term" value="C:sno(s)RNA-containing ribonucleoprotein complex"/>
    <property type="evidence" value="ECO:0007669"/>
    <property type="project" value="InterPro"/>
</dbReference>
<proteinExistence type="inferred from homology"/>
<dbReference type="GO" id="GO:0006364">
    <property type="term" value="P:rRNA processing"/>
    <property type="evidence" value="ECO:0007669"/>
    <property type="project" value="UniProtKB-KW"/>
</dbReference>
<dbReference type="GO" id="GO:0043489">
    <property type="term" value="P:RNA stabilization"/>
    <property type="evidence" value="ECO:0007669"/>
    <property type="project" value="UniProtKB-ARBA"/>
</dbReference>
<dbReference type="GO" id="GO:0001522">
    <property type="term" value="P:pseudouridine synthesis"/>
    <property type="evidence" value="ECO:0007669"/>
    <property type="project" value="InterPro"/>
</dbReference>
<feature type="compositionally biased region" description="Pro residues" evidence="9">
    <location>
        <begin position="520"/>
        <end position="529"/>
    </location>
</feature>
<dbReference type="InterPro" id="IPR040309">
    <property type="entry name" value="Naf1"/>
</dbReference>
<evidence type="ECO:0000256" key="8">
    <source>
        <dbReference type="ARBA" id="ARBA00023242"/>
    </source>
</evidence>
<evidence type="ECO:0000256" key="7">
    <source>
        <dbReference type="ARBA" id="ARBA00022884"/>
    </source>
</evidence>
<dbReference type="SUPFAM" id="SSF50447">
    <property type="entry name" value="Translation proteins"/>
    <property type="match status" value="1"/>
</dbReference>
<dbReference type="GO" id="GO:0000493">
    <property type="term" value="P:box H/ACA snoRNP assembly"/>
    <property type="evidence" value="ECO:0007669"/>
    <property type="project" value="InterPro"/>
</dbReference>
<keyword evidence="8" id="KW-0539">Nucleus</keyword>
<dbReference type="GeneID" id="116286464"/>
<dbReference type="InParanoid" id="A0A6P8GX57"/>
<dbReference type="RefSeq" id="XP_031548844.1">
    <property type="nucleotide sequence ID" value="XM_031692984.1"/>
</dbReference>
<evidence type="ECO:0000313" key="10">
    <source>
        <dbReference type="Proteomes" id="UP000515163"/>
    </source>
</evidence>
<organism evidence="10 11">
    <name type="scientific">Actinia tenebrosa</name>
    <name type="common">Australian red waratah sea anemone</name>
    <dbReference type="NCBI Taxonomy" id="6105"/>
    <lineage>
        <taxon>Eukaryota</taxon>
        <taxon>Metazoa</taxon>
        <taxon>Cnidaria</taxon>
        <taxon>Anthozoa</taxon>
        <taxon>Hexacorallia</taxon>
        <taxon>Actiniaria</taxon>
        <taxon>Actiniidae</taxon>
        <taxon>Actinia</taxon>
    </lineage>
</organism>
<accession>A0A6P8GX57</accession>
<feature type="compositionally biased region" description="Pro residues" evidence="9">
    <location>
        <begin position="497"/>
        <end position="513"/>
    </location>
</feature>
<dbReference type="GO" id="GO:0003723">
    <property type="term" value="F:RNA binding"/>
    <property type="evidence" value="ECO:0007669"/>
    <property type="project" value="UniProtKB-KW"/>
</dbReference>
<dbReference type="GO" id="GO:0005634">
    <property type="term" value="C:nucleus"/>
    <property type="evidence" value="ECO:0007669"/>
    <property type="project" value="UniProtKB-SubCell"/>
</dbReference>
<comment type="similarity">
    <text evidence="2">Belongs to the NAF1 family.</text>
</comment>
<keyword evidence="10" id="KW-1185">Reference proteome</keyword>
<dbReference type="InterPro" id="IPR038664">
    <property type="entry name" value="Gar1/Naf1_Cbf5-bd_sf"/>
</dbReference>
<feature type="compositionally biased region" description="Acidic residues" evidence="9">
    <location>
        <begin position="225"/>
        <end position="249"/>
    </location>
</feature>
<sequence>MSSLYNVDCQREENSSPDQRNNSKEEALSSTNGQETVISNEELADCATLKEDVDKDILPEKAPLPDVEQTVVELVSKVDAIVAYEKEKLKSKDIGILESSLKNSDTEKSNENEMVGTTERSDTGVLSDVLGIVEEILVKVNENVDKQCEQSSISMECIDGNQNKHGEKRSYSEVIEDDVMTDVPILDAAKDSLYIMSLVEAELEAVGQGIEVNNNRKDKPRLVDYDDDDDDDDSNESSDDESSDTESSDSDSTSSEDSFTIQKNRIEKMENEEDKISIDPPKTKDELLFKDLPPEPEVNLMLSNDVNLVHIGSVMSVVESMVVVKSLPDTPALDVDTLLFLENRKCLGKVFETFGPVRNPFYSVRFNTPEDITKMDVKQGMMVFFVPEDLDFTKLVFISQLQRLKGSDASWKYDQEPPQELIEYSDDEEEAKAKAAKKQERRSNKPQFKGQTDTKNIDSRENTFPSPKKPPQHKESTRNWQGRGRGKPYPNNDQQHQPPPRLPHPPHRGPPPSFGGLPPHFMPHPPPFFPGSFTHGMRPPPSYLHAPFSCPPPLPLPPDMYQVPPPQWNPGRPSYEAPPPAFPPFQNQPPTSK</sequence>
<feature type="compositionally biased region" description="Basic and acidic residues" evidence="9">
    <location>
        <begin position="431"/>
        <end position="443"/>
    </location>
</feature>
<protein>
    <recommendedName>
        <fullName evidence="3">H/ACA ribonucleoprotein complex non-core subunit NAF1</fullName>
    </recommendedName>
</protein>
<comment type="subcellular location">
    <subcellularLocation>
        <location evidence="1">Nucleus</location>
    </subcellularLocation>
</comment>
<evidence type="ECO:0000256" key="1">
    <source>
        <dbReference type="ARBA" id="ARBA00004123"/>
    </source>
</evidence>
<dbReference type="InterPro" id="IPR007504">
    <property type="entry name" value="H/ACA_rnp_Gar1/Naf1"/>
</dbReference>
<feature type="compositionally biased region" description="Pro residues" evidence="9">
    <location>
        <begin position="552"/>
        <end position="568"/>
    </location>
</feature>
<dbReference type="PANTHER" id="PTHR31633">
    <property type="entry name" value="H/ACA RIBONUCLEOPROTEIN COMPLEX NON-CORE SUBUNIT NAF1"/>
    <property type="match status" value="1"/>
</dbReference>
<gene>
    <name evidence="11" type="primary">LOC116286464</name>
</gene>
<feature type="region of interest" description="Disordered" evidence="9">
    <location>
        <begin position="411"/>
        <end position="538"/>
    </location>
</feature>
<evidence type="ECO:0000313" key="11">
    <source>
        <dbReference type="RefSeq" id="XP_031548844.1"/>
    </source>
</evidence>
<feature type="compositionally biased region" description="Pro residues" evidence="9">
    <location>
        <begin position="576"/>
        <end position="593"/>
    </location>
</feature>
<feature type="region of interest" description="Disordered" evidence="9">
    <location>
        <begin position="217"/>
        <end position="282"/>
    </location>
</feature>
<feature type="compositionally biased region" description="Polar residues" evidence="9">
    <location>
        <begin position="445"/>
        <end position="454"/>
    </location>
</feature>
<dbReference type="InterPro" id="IPR009000">
    <property type="entry name" value="Transl_B-barrel_sf"/>
</dbReference>
<keyword evidence="5" id="KW-0698">rRNA processing</keyword>
<feature type="region of interest" description="Disordered" evidence="9">
    <location>
        <begin position="1"/>
        <end position="42"/>
    </location>
</feature>
<dbReference type="Pfam" id="PF04410">
    <property type="entry name" value="Gar1"/>
    <property type="match status" value="1"/>
</dbReference>
<keyword evidence="6" id="KW-0597">Phosphoprotein</keyword>
<dbReference type="KEGG" id="aten:116286464"/>
<dbReference type="OrthoDB" id="21550at2759"/>
<evidence type="ECO:0000256" key="2">
    <source>
        <dbReference type="ARBA" id="ARBA00009801"/>
    </source>
</evidence>
<feature type="compositionally biased region" description="Basic and acidic residues" evidence="9">
    <location>
        <begin position="264"/>
        <end position="282"/>
    </location>
</feature>
<feature type="compositionally biased region" description="Polar residues" evidence="9">
    <location>
        <begin position="28"/>
        <end position="39"/>
    </location>
</feature>
<evidence type="ECO:0000256" key="4">
    <source>
        <dbReference type="ARBA" id="ARBA00022517"/>
    </source>
</evidence>
<dbReference type="PANTHER" id="PTHR31633:SF1">
    <property type="entry name" value="H_ACA RIBONUCLEOPROTEIN COMPLEX NON-CORE SUBUNIT NAF1"/>
    <property type="match status" value="1"/>
</dbReference>
<feature type="region of interest" description="Disordered" evidence="9">
    <location>
        <begin position="552"/>
        <end position="593"/>
    </location>
</feature>
<reference evidence="11" key="1">
    <citation type="submission" date="2025-08" db="UniProtKB">
        <authorList>
            <consortium name="RefSeq"/>
        </authorList>
    </citation>
    <scope>IDENTIFICATION</scope>
    <source>
        <tissue evidence="11">Tentacle</tissue>
    </source>
</reference>
<name>A0A6P8GX57_ACTTE</name>
<evidence type="ECO:0000256" key="6">
    <source>
        <dbReference type="ARBA" id="ARBA00022553"/>
    </source>
</evidence>
<evidence type="ECO:0000256" key="9">
    <source>
        <dbReference type="SAM" id="MobiDB-lite"/>
    </source>
</evidence>
<keyword evidence="7" id="KW-0694">RNA-binding</keyword>
<evidence type="ECO:0000256" key="5">
    <source>
        <dbReference type="ARBA" id="ARBA00022552"/>
    </source>
</evidence>
<dbReference type="AlphaFoldDB" id="A0A6P8GX57"/>
<dbReference type="Gene3D" id="2.40.10.230">
    <property type="entry name" value="Probable tRNA pseudouridine synthase domain"/>
    <property type="match status" value="1"/>
</dbReference>
<keyword evidence="4" id="KW-0690">Ribosome biogenesis</keyword>
<dbReference type="FunFam" id="2.40.10.230:FF:000002">
    <property type="entry name" value="H/ACA ribonucleoprotein complex non-core subunit NAF1"/>
    <property type="match status" value="1"/>
</dbReference>